<feature type="compositionally biased region" description="Basic and acidic residues" evidence="1">
    <location>
        <begin position="1"/>
        <end position="22"/>
    </location>
</feature>
<dbReference type="Proteomes" id="UP001256547">
    <property type="component" value="Unassembled WGS sequence"/>
</dbReference>
<gene>
    <name evidence="2" type="ORF">P7D39_10400</name>
</gene>
<evidence type="ECO:0000256" key="1">
    <source>
        <dbReference type="SAM" id="MobiDB-lite"/>
    </source>
</evidence>
<evidence type="ECO:0000313" key="3">
    <source>
        <dbReference type="Proteomes" id="UP001256547"/>
    </source>
</evidence>
<comment type="caution">
    <text evidence="2">The sequence shown here is derived from an EMBL/GenBank/DDBJ whole genome shotgun (WGS) entry which is preliminary data.</text>
</comment>
<organism evidence="2 3">
    <name type="scientific">Enterococcus dongliensis</name>
    <dbReference type="NCBI Taxonomy" id="2559925"/>
    <lineage>
        <taxon>Bacteria</taxon>
        <taxon>Bacillati</taxon>
        <taxon>Bacillota</taxon>
        <taxon>Bacilli</taxon>
        <taxon>Lactobacillales</taxon>
        <taxon>Enterococcaceae</taxon>
        <taxon>Enterococcus</taxon>
    </lineage>
</organism>
<proteinExistence type="predicted"/>
<protein>
    <submittedName>
        <fullName evidence="2">Uncharacterized protein</fullName>
    </submittedName>
</protein>
<dbReference type="EMBL" id="JARPYR010000021">
    <property type="protein sequence ID" value="MDT2597410.1"/>
    <property type="molecule type" value="Genomic_DNA"/>
</dbReference>
<sequence>MLTEKEKAALDRHITAVPEETKKPKKRSGLRKNAFGESLEFYQDDLGAPIYNTDTIYYMSIQTETERKTFNVLLESAQELIDEYADELETVAVVKHLNGKEFKKTMEVLYGE</sequence>
<keyword evidence="3" id="KW-1185">Reference proteome</keyword>
<reference evidence="2 3" key="1">
    <citation type="submission" date="2023-03" db="EMBL/GenBank/DDBJ databases">
        <authorList>
            <person name="Shen W."/>
            <person name="Cai J."/>
        </authorList>
    </citation>
    <scope>NUCLEOTIDE SEQUENCE [LARGE SCALE GENOMIC DNA]</scope>
    <source>
        <strain evidence="2 3">P72-2</strain>
    </source>
</reference>
<dbReference type="RefSeq" id="WP_311859620.1">
    <property type="nucleotide sequence ID" value="NZ_JARPYR010000021.1"/>
</dbReference>
<evidence type="ECO:0000313" key="2">
    <source>
        <dbReference type="EMBL" id="MDT2597410.1"/>
    </source>
</evidence>
<accession>A0ABU3ERB7</accession>
<name>A0ABU3ERB7_9ENTE</name>
<feature type="region of interest" description="Disordered" evidence="1">
    <location>
        <begin position="1"/>
        <end position="29"/>
    </location>
</feature>